<dbReference type="RefSeq" id="WP_118483357.1">
    <property type="nucleotide sequence ID" value="NZ_QRUU01000010.1"/>
</dbReference>
<accession>A0A412GV65</accession>
<dbReference type="AlphaFoldDB" id="A0A412GV65"/>
<reference evidence="2 3" key="1">
    <citation type="submission" date="2018-08" db="EMBL/GenBank/DDBJ databases">
        <title>A genome reference for cultivated species of the human gut microbiota.</title>
        <authorList>
            <person name="Zou Y."/>
            <person name="Xue W."/>
            <person name="Luo G."/>
        </authorList>
    </citation>
    <scope>NUCLEOTIDE SEQUENCE [LARGE SCALE GENOMIC DNA]</scope>
    <source>
        <strain evidence="2 3">AF24-2</strain>
    </source>
</reference>
<evidence type="ECO:0000256" key="1">
    <source>
        <dbReference type="SAM" id="Phobius"/>
    </source>
</evidence>
<keyword evidence="1" id="KW-0472">Membrane</keyword>
<keyword evidence="1" id="KW-1133">Transmembrane helix</keyword>
<proteinExistence type="predicted"/>
<sequence length="114" mass="12853">MSKYYSAIATVGAVALLLGAALQITQLAWAPYLYLIGAIMFAYVQVISGYEGKNIIIRRLRRQQIIGATLLVVAGVMMILWKRNEWVVCLTIAAVLEMYTAFRIPQEEEKEKNK</sequence>
<protein>
    <submittedName>
        <fullName evidence="2">Uncharacterized protein</fullName>
    </submittedName>
</protein>
<dbReference type="Proteomes" id="UP000285864">
    <property type="component" value="Unassembled WGS sequence"/>
</dbReference>
<feature type="transmembrane region" description="Helical" evidence="1">
    <location>
        <begin position="32"/>
        <end position="52"/>
    </location>
</feature>
<comment type="caution">
    <text evidence="2">The sequence shown here is derived from an EMBL/GenBank/DDBJ whole genome shotgun (WGS) entry which is preliminary data.</text>
</comment>
<dbReference type="EMBL" id="QRUU01000010">
    <property type="protein sequence ID" value="RGR98703.1"/>
    <property type="molecule type" value="Genomic_DNA"/>
</dbReference>
<evidence type="ECO:0000313" key="3">
    <source>
        <dbReference type="Proteomes" id="UP000285864"/>
    </source>
</evidence>
<evidence type="ECO:0000313" key="2">
    <source>
        <dbReference type="EMBL" id="RGR98703.1"/>
    </source>
</evidence>
<feature type="transmembrane region" description="Helical" evidence="1">
    <location>
        <begin position="64"/>
        <end position="81"/>
    </location>
</feature>
<organism evidence="2 3">
    <name type="scientific">Phocaeicola coprocola</name>
    <dbReference type="NCBI Taxonomy" id="310298"/>
    <lineage>
        <taxon>Bacteria</taxon>
        <taxon>Pseudomonadati</taxon>
        <taxon>Bacteroidota</taxon>
        <taxon>Bacteroidia</taxon>
        <taxon>Bacteroidales</taxon>
        <taxon>Bacteroidaceae</taxon>
        <taxon>Phocaeicola</taxon>
    </lineage>
</organism>
<keyword evidence="3" id="KW-1185">Reference proteome</keyword>
<keyword evidence="1" id="KW-0812">Transmembrane</keyword>
<gene>
    <name evidence="2" type="ORF">DWY20_03795</name>
</gene>
<name>A0A412GV65_9BACT</name>